<evidence type="ECO:0000256" key="2">
    <source>
        <dbReference type="ARBA" id="ARBA00022448"/>
    </source>
</evidence>
<dbReference type="NCBIfam" id="TIGR03592">
    <property type="entry name" value="yidC_oxa1_cterm"/>
    <property type="match status" value="1"/>
</dbReference>
<evidence type="ECO:0000313" key="16">
    <source>
        <dbReference type="EMBL" id="KRM91280.1"/>
    </source>
</evidence>
<dbReference type="HAMAP" id="MF_01811">
    <property type="entry name" value="YidC_type2"/>
    <property type="match status" value="1"/>
</dbReference>
<feature type="compositionally biased region" description="Basic residues" evidence="13">
    <location>
        <begin position="267"/>
        <end position="277"/>
    </location>
</feature>
<keyword evidence="4 12" id="KW-0812">Transmembrane</keyword>
<dbReference type="InterPro" id="IPR001708">
    <property type="entry name" value="YidC/ALB3/OXA1/COX18"/>
</dbReference>
<organism evidence="16 17">
    <name type="scientific">Fructilactobacillus florum DSM 22689 = JCM 16035</name>
    <dbReference type="NCBI Taxonomy" id="1423745"/>
    <lineage>
        <taxon>Bacteria</taxon>
        <taxon>Bacillati</taxon>
        <taxon>Bacillota</taxon>
        <taxon>Bacilli</taxon>
        <taxon>Lactobacillales</taxon>
        <taxon>Lactobacillaceae</taxon>
        <taxon>Fructilactobacillus</taxon>
    </lineage>
</organism>
<evidence type="ECO:0000256" key="14">
    <source>
        <dbReference type="SAM" id="SignalP"/>
    </source>
</evidence>
<comment type="similarity">
    <text evidence="12">Belongs to the OXA1/ALB3/YidC family. Type 2 subfamily.</text>
</comment>
<evidence type="ECO:0000256" key="13">
    <source>
        <dbReference type="SAM" id="MobiDB-lite"/>
    </source>
</evidence>
<sequence length="277" mass="31797">MKKNKKYRLLALIGSLGILLSACSTAPINSHSSGIWDGLIVYNFSRAIIWLSRAFNNNYGIGIILFTIVVRIIILPLMIYQTRSMKKTGELQPQLKALQQKYSSRDTETMMKLQTEQRQLYKEAGVHPIASMLPLIVQLPIIFALYQAILRTPVLKTGEFLWLQLGNRDPYLVLPILAALFTFFSSWLSMKSQPETNGMVMMMTIFMPIVIFFTALSVPSALSLYWVVTNAFQVVQTLFIQNPWKMQRERDEKARAQREHDRAVAKAVRRAKRSHKK</sequence>
<feature type="transmembrane region" description="Helical" evidence="12">
    <location>
        <begin position="200"/>
        <end position="218"/>
    </location>
</feature>
<feature type="chain" id="PRO_5038987635" description="Membrane protein insertase YidC" evidence="14">
    <location>
        <begin position="27"/>
        <end position="277"/>
    </location>
</feature>
<dbReference type="PATRIC" id="fig|1423745.4.peg.1063"/>
<reference evidence="16 17" key="1">
    <citation type="journal article" date="2015" name="Genome Announc.">
        <title>Expanding the biotechnology potential of lactobacilli through comparative genomics of 213 strains and associated genera.</title>
        <authorList>
            <person name="Sun Z."/>
            <person name="Harris H.M."/>
            <person name="McCann A."/>
            <person name="Guo C."/>
            <person name="Argimon S."/>
            <person name="Zhang W."/>
            <person name="Yang X."/>
            <person name="Jeffery I.B."/>
            <person name="Cooney J.C."/>
            <person name="Kagawa T.F."/>
            <person name="Liu W."/>
            <person name="Song Y."/>
            <person name="Salvetti E."/>
            <person name="Wrobel A."/>
            <person name="Rasinkangas P."/>
            <person name="Parkhill J."/>
            <person name="Rea M.C."/>
            <person name="O'Sullivan O."/>
            <person name="Ritari J."/>
            <person name="Douillard F.P."/>
            <person name="Paul Ross R."/>
            <person name="Yang R."/>
            <person name="Briner A.E."/>
            <person name="Felis G.E."/>
            <person name="de Vos W.M."/>
            <person name="Barrangou R."/>
            <person name="Klaenhammer T.R."/>
            <person name="Caufield P.W."/>
            <person name="Cui Y."/>
            <person name="Zhang H."/>
            <person name="O'Toole P.W."/>
        </authorList>
    </citation>
    <scope>NUCLEOTIDE SEQUENCE [LARGE SCALE GENOMIC DNA]</scope>
    <source>
        <strain evidence="16 17">DSM 22689</strain>
    </source>
</reference>
<feature type="signal peptide" evidence="14">
    <location>
        <begin position="1"/>
        <end position="26"/>
    </location>
</feature>
<evidence type="ECO:0000256" key="10">
    <source>
        <dbReference type="ARBA" id="ARBA00023186"/>
    </source>
</evidence>
<evidence type="ECO:0000313" key="17">
    <source>
        <dbReference type="Proteomes" id="UP000051586"/>
    </source>
</evidence>
<evidence type="ECO:0000256" key="7">
    <source>
        <dbReference type="ARBA" id="ARBA00022989"/>
    </source>
</evidence>
<accession>A0A0R2CJ88</accession>
<keyword evidence="9" id="KW-0564">Palmitate</keyword>
<dbReference type="InterPro" id="IPR047196">
    <property type="entry name" value="YidC_ALB_C"/>
</dbReference>
<dbReference type="CDD" id="cd20070">
    <property type="entry name" value="5TM_YidC_Alb3"/>
    <property type="match status" value="1"/>
</dbReference>
<keyword evidence="3 12" id="KW-1003">Cell membrane</keyword>
<keyword evidence="10 12" id="KW-0143">Chaperone</keyword>
<dbReference type="EMBL" id="AYZI01000006">
    <property type="protein sequence ID" value="KRM91280.1"/>
    <property type="molecule type" value="Genomic_DNA"/>
</dbReference>
<gene>
    <name evidence="12" type="primary">yidC</name>
    <name evidence="16" type="ORF">FC87_GL001000</name>
</gene>
<comment type="subcellular location">
    <subcellularLocation>
        <location evidence="1 12">Cell membrane</location>
        <topology evidence="1 12">Multi-pass membrane protein</topology>
    </subcellularLocation>
</comment>
<evidence type="ECO:0000256" key="8">
    <source>
        <dbReference type="ARBA" id="ARBA00023136"/>
    </source>
</evidence>
<feature type="domain" description="Membrane insertase YidC/Oxa/ALB C-terminal" evidence="15">
    <location>
        <begin position="59"/>
        <end position="242"/>
    </location>
</feature>
<dbReference type="GO" id="GO:0051205">
    <property type="term" value="P:protein insertion into membrane"/>
    <property type="evidence" value="ECO:0007669"/>
    <property type="project" value="TreeGrafter"/>
</dbReference>
<keyword evidence="8 12" id="KW-0472">Membrane</keyword>
<evidence type="ECO:0000256" key="1">
    <source>
        <dbReference type="ARBA" id="ARBA00004651"/>
    </source>
</evidence>
<keyword evidence="5 12" id="KW-0732">Signal</keyword>
<keyword evidence="6 12" id="KW-0653">Protein transport</keyword>
<protein>
    <recommendedName>
        <fullName evidence="12">Membrane protein insertase YidC</fullName>
    </recommendedName>
    <alternativeName>
        <fullName evidence="12">Foldase YidC</fullName>
    </alternativeName>
    <alternativeName>
        <fullName evidence="12">Membrane integrase YidC</fullName>
    </alternativeName>
    <alternativeName>
        <fullName evidence="12">Membrane protein YidC</fullName>
    </alternativeName>
</protein>
<feature type="transmembrane region" description="Helical" evidence="12">
    <location>
        <begin position="170"/>
        <end position="188"/>
    </location>
</feature>
<evidence type="ECO:0000256" key="9">
    <source>
        <dbReference type="ARBA" id="ARBA00023139"/>
    </source>
</evidence>
<dbReference type="GO" id="GO:0032977">
    <property type="term" value="F:membrane insertase activity"/>
    <property type="evidence" value="ECO:0007669"/>
    <property type="project" value="InterPro"/>
</dbReference>
<dbReference type="PANTHER" id="PTHR12428:SF65">
    <property type="entry name" value="CYTOCHROME C OXIDASE ASSEMBLY PROTEIN COX18, MITOCHONDRIAL"/>
    <property type="match status" value="1"/>
</dbReference>
<evidence type="ECO:0000256" key="11">
    <source>
        <dbReference type="ARBA" id="ARBA00023288"/>
    </source>
</evidence>
<name>A0A0R2CJ88_9LACO</name>
<dbReference type="Pfam" id="PF02096">
    <property type="entry name" value="60KD_IMP"/>
    <property type="match status" value="1"/>
</dbReference>
<evidence type="ECO:0000259" key="15">
    <source>
        <dbReference type="Pfam" id="PF02096"/>
    </source>
</evidence>
<dbReference type="PROSITE" id="PS51257">
    <property type="entry name" value="PROKAR_LIPOPROTEIN"/>
    <property type="match status" value="1"/>
</dbReference>
<feature type="transmembrane region" description="Helical" evidence="12">
    <location>
        <begin position="129"/>
        <end position="150"/>
    </location>
</feature>
<dbReference type="GO" id="GO:0005886">
    <property type="term" value="C:plasma membrane"/>
    <property type="evidence" value="ECO:0007669"/>
    <property type="project" value="UniProtKB-SubCell"/>
</dbReference>
<dbReference type="InterPro" id="IPR028055">
    <property type="entry name" value="YidC/Oxa/ALB_C"/>
</dbReference>
<evidence type="ECO:0000256" key="12">
    <source>
        <dbReference type="HAMAP-Rule" id="MF_01811"/>
    </source>
</evidence>
<proteinExistence type="inferred from homology"/>
<dbReference type="PRINTS" id="PR00701">
    <property type="entry name" value="60KDINNERMP"/>
</dbReference>
<evidence type="ECO:0000256" key="5">
    <source>
        <dbReference type="ARBA" id="ARBA00022729"/>
    </source>
</evidence>
<keyword evidence="2 12" id="KW-0813">Transport</keyword>
<dbReference type="PANTHER" id="PTHR12428">
    <property type="entry name" value="OXA1"/>
    <property type="match status" value="1"/>
</dbReference>
<comment type="caution">
    <text evidence="16">The sequence shown here is derived from an EMBL/GenBank/DDBJ whole genome shotgun (WGS) entry which is preliminary data.</text>
</comment>
<keyword evidence="11 12" id="KW-0449">Lipoprotein</keyword>
<dbReference type="STRING" id="1423745.GCA_001311215_01165"/>
<evidence type="ECO:0000256" key="4">
    <source>
        <dbReference type="ARBA" id="ARBA00022692"/>
    </source>
</evidence>
<dbReference type="AlphaFoldDB" id="A0A0R2CJ88"/>
<evidence type="ECO:0000256" key="6">
    <source>
        <dbReference type="ARBA" id="ARBA00022927"/>
    </source>
</evidence>
<feature type="transmembrane region" description="Helical" evidence="12">
    <location>
        <begin position="59"/>
        <end position="80"/>
    </location>
</feature>
<feature type="compositionally biased region" description="Basic and acidic residues" evidence="13">
    <location>
        <begin position="250"/>
        <end position="264"/>
    </location>
</feature>
<dbReference type="Proteomes" id="UP000051586">
    <property type="component" value="Unassembled WGS sequence"/>
</dbReference>
<evidence type="ECO:0000256" key="3">
    <source>
        <dbReference type="ARBA" id="ARBA00022475"/>
    </source>
</evidence>
<dbReference type="InterPro" id="IPR023060">
    <property type="entry name" value="YidC/YidC1/YidC2_Firmicutes"/>
</dbReference>
<keyword evidence="7 12" id="KW-1133">Transmembrane helix</keyword>
<dbReference type="GO" id="GO:0015031">
    <property type="term" value="P:protein transport"/>
    <property type="evidence" value="ECO:0007669"/>
    <property type="project" value="UniProtKB-KW"/>
</dbReference>
<comment type="function">
    <text evidence="12">Required for the insertion and/or proper folding and/or complex formation of integral membrane proteins into the membrane. Involved in integration of membrane proteins that insert both dependently and independently of the Sec translocase complex, as well as at least some lipoproteins.</text>
</comment>
<feature type="region of interest" description="Disordered" evidence="13">
    <location>
        <begin position="250"/>
        <end position="277"/>
    </location>
</feature>